<proteinExistence type="predicted"/>
<reference evidence="1 2" key="1">
    <citation type="submission" date="2018-04" db="EMBL/GenBank/DDBJ databases">
        <title>Active sludge and wastewater microbial communities from Klosterneuburg, Austria.</title>
        <authorList>
            <person name="Wagner M."/>
        </authorList>
    </citation>
    <scope>NUCLEOTIDE SEQUENCE [LARGE SCALE GENOMIC DNA]</scope>
    <source>
        <strain evidence="1 2">Nm 57</strain>
    </source>
</reference>
<gene>
    <name evidence="1" type="ORF">C8R14_1518</name>
</gene>
<dbReference type="RefSeq" id="WP_011634790.1">
    <property type="nucleotide sequence ID" value="NZ_FNNM01000035.1"/>
</dbReference>
<protein>
    <submittedName>
        <fullName evidence="1">Uncharacterized protein</fullName>
    </submittedName>
</protein>
<dbReference type="EMBL" id="QICQ01000051">
    <property type="protein sequence ID" value="PXV73818.1"/>
    <property type="molecule type" value="Genomic_DNA"/>
</dbReference>
<name>A0ABX5M3D8_9PROT</name>
<accession>A0ABX5M3D8</accession>
<organism evidence="1 2">
    <name type="scientific">Nitrosomonas eutropha</name>
    <dbReference type="NCBI Taxonomy" id="916"/>
    <lineage>
        <taxon>Bacteria</taxon>
        <taxon>Pseudomonadati</taxon>
        <taxon>Pseudomonadota</taxon>
        <taxon>Betaproteobacteria</taxon>
        <taxon>Nitrosomonadales</taxon>
        <taxon>Nitrosomonadaceae</taxon>
        <taxon>Nitrosomonas</taxon>
    </lineage>
</organism>
<keyword evidence="2" id="KW-1185">Reference proteome</keyword>
<sequence length="410" mass="46015">MLLSLAGLPDFFRAQGIINLHFPELIPLDNYARPAGPVVNRLDDWYQSLLKKLIDRDSEVAVTEDQLSKDSIENIHVFTTEPECDFVFQVLDKAYLEWMNSTSANDRLRLLVFPPCDHSNRVTSWAEGNRLDVLAAPDRSELLSGDLVKVTIPAGSGPLVIPKLEDWFIRHHRGLRYIRTLLAALQDTSRHCLVSCNSWCWVYLKKAVNADLVLPVPDSLAPMNAEILGKWLLELMSEELQQPATFCDHNNGKEILRCEEDGTISDKFMQQLANDSGGIPWIAWQLWCRSLRTEAERDDQSDNTEEPEKQQASGDKGIVFWTIRNQPPRLPRGHEHAACLLSQALLIHGSLPEQMLSAVLPPATGESSLIVALIRSGFVECHGDEIRCLATADPVIWTSLANSGMTMARF</sequence>
<evidence type="ECO:0000313" key="1">
    <source>
        <dbReference type="EMBL" id="PXV73818.1"/>
    </source>
</evidence>
<evidence type="ECO:0000313" key="2">
    <source>
        <dbReference type="Proteomes" id="UP000247780"/>
    </source>
</evidence>
<dbReference type="Proteomes" id="UP000247780">
    <property type="component" value="Unassembled WGS sequence"/>
</dbReference>
<comment type="caution">
    <text evidence="1">The sequence shown here is derived from an EMBL/GenBank/DDBJ whole genome shotgun (WGS) entry which is preliminary data.</text>
</comment>